<dbReference type="PROSITE" id="PS51257">
    <property type="entry name" value="PROKAR_LIPOPROTEIN"/>
    <property type="match status" value="1"/>
</dbReference>
<evidence type="ECO:0000256" key="4">
    <source>
        <dbReference type="ARBA" id="ARBA00023288"/>
    </source>
</evidence>
<comment type="caution">
    <text evidence="7">The sequence shown here is derived from an EMBL/GenBank/DDBJ whole genome shotgun (WGS) entry which is preliminary data.</text>
</comment>
<dbReference type="InterPro" id="IPR036328">
    <property type="entry name" value="MliC_sf"/>
</dbReference>
<sequence>MKRLYVFAAIVSLACPLSALAGPGVRYRCSDGTRIVAAFDNRGTGSAMLSFGRGPPPLTLPQAMSADGGRYTDQSTEFWIKGRGATLTRGGNTVTCKTR</sequence>
<dbReference type="EMBL" id="BSPC01000090">
    <property type="protein sequence ID" value="GLS23918.1"/>
    <property type="molecule type" value="Genomic_DNA"/>
</dbReference>
<dbReference type="RefSeq" id="WP_284316842.1">
    <property type="nucleotide sequence ID" value="NZ_BSPC01000090.1"/>
</dbReference>
<feature type="domain" description="C-type lysozyme inhibitor" evidence="6">
    <location>
        <begin position="27"/>
        <end position="93"/>
    </location>
</feature>
<dbReference type="InterPro" id="IPR018660">
    <property type="entry name" value="MliC"/>
</dbReference>
<protein>
    <recommendedName>
        <fullName evidence="6">C-type lysozyme inhibitor domain-containing protein</fullName>
    </recommendedName>
</protein>
<name>A0ABQ6CVS3_9HYPH</name>
<feature type="signal peptide" evidence="5">
    <location>
        <begin position="1"/>
        <end position="21"/>
    </location>
</feature>
<feature type="chain" id="PRO_5047283006" description="C-type lysozyme inhibitor domain-containing protein" evidence="5">
    <location>
        <begin position="22"/>
        <end position="99"/>
    </location>
</feature>
<evidence type="ECO:0000259" key="6">
    <source>
        <dbReference type="Pfam" id="PF09864"/>
    </source>
</evidence>
<evidence type="ECO:0000256" key="5">
    <source>
        <dbReference type="SAM" id="SignalP"/>
    </source>
</evidence>
<reference evidence="8" key="1">
    <citation type="journal article" date="2019" name="Int. J. Syst. Evol. Microbiol.">
        <title>The Global Catalogue of Microorganisms (GCM) 10K type strain sequencing project: providing services to taxonomists for standard genome sequencing and annotation.</title>
        <authorList>
            <consortium name="The Broad Institute Genomics Platform"/>
            <consortium name="The Broad Institute Genome Sequencing Center for Infectious Disease"/>
            <person name="Wu L."/>
            <person name="Ma J."/>
        </authorList>
    </citation>
    <scope>NUCLEOTIDE SEQUENCE [LARGE SCALE GENOMIC DNA]</scope>
    <source>
        <strain evidence="8">NBRC 101365</strain>
    </source>
</reference>
<evidence type="ECO:0000313" key="7">
    <source>
        <dbReference type="EMBL" id="GLS23918.1"/>
    </source>
</evidence>
<dbReference type="Gene3D" id="2.40.128.200">
    <property type="match status" value="1"/>
</dbReference>
<evidence type="ECO:0000256" key="3">
    <source>
        <dbReference type="ARBA" id="ARBA00023139"/>
    </source>
</evidence>
<dbReference type="Proteomes" id="UP001156882">
    <property type="component" value="Unassembled WGS sequence"/>
</dbReference>
<evidence type="ECO:0000313" key="8">
    <source>
        <dbReference type="Proteomes" id="UP001156882"/>
    </source>
</evidence>
<keyword evidence="4" id="KW-0449">Lipoprotein</keyword>
<evidence type="ECO:0000256" key="1">
    <source>
        <dbReference type="ARBA" id="ARBA00022729"/>
    </source>
</evidence>
<keyword evidence="8" id="KW-1185">Reference proteome</keyword>
<accession>A0ABQ6CVS3</accession>
<dbReference type="Pfam" id="PF09864">
    <property type="entry name" value="MliC"/>
    <property type="match status" value="1"/>
</dbReference>
<dbReference type="SUPFAM" id="SSF141488">
    <property type="entry name" value="YdhA-like"/>
    <property type="match status" value="1"/>
</dbReference>
<gene>
    <name evidence="7" type="ORF">GCM10007874_69390</name>
</gene>
<keyword evidence="2" id="KW-0472">Membrane</keyword>
<proteinExistence type="predicted"/>
<evidence type="ECO:0000256" key="2">
    <source>
        <dbReference type="ARBA" id="ARBA00023136"/>
    </source>
</evidence>
<keyword evidence="3" id="KW-0564">Palmitate</keyword>
<keyword evidence="1 5" id="KW-0732">Signal</keyword>
<organism evidence="7 8">
    <name type="scientific">Labrys miyagiensis</name>
    <dbReference type="NCBI Taxonomy" id="346912"/>
    <lineage>
        <taxon>Bacteria</taxon>
        <taxon>Pseudomonadati</taxon>
        <taxon>Pseudomonadota</taxon>
        <taxon>Alphaproteobacteria</taxon>
        <taxon>Hyphomicrobiales</taxon>
        <taxon>Xanthobacteraceae</taxon>
        <taxon>Labrys</taxon>
    </lineage>
</organism>